<reference evidence="1" key="1">
    <citation type="submission" date="2021-03" db="EMBL/GenBank/DDBJ databases">
        <title>Evolutionary innovations through gain and loss of genes in the ectomycorrhizal Boletales.</title>
        <authorList>
            <person name="Wu G."/>
            <person name="Miyauchi S."/>
            <person name="Morin E."/>
            <person name="Yang Z.-L."/>
            <person name="Xu J."/>
            <person name="Martin F.M."/>
        </authorList>
    </citation>
    <scope>NUCLEOTIDE SEQUENCE</scope>
    <source>
        <strain evidence="1">BR01</strain>
    </source>
</reference>
<protein>
    <submittedName>
        <fullName evidence="1">Uncharacterized protein</fullName>
    </submittedName>
</protein>
<sequence length="58" mass="6467">MSIVYDYDVAPEHDHLVELFERGNTLALESLTPEASSIIDAFPFGKCSPFVTQVVPRN</sequence>
<accession>A0A8I2YFE0</accession>
<dbReference type="Proteomes" id="UP000683000">
    <property type="component" value="Unassembled WGS sequence"/>
</dbReference>
<dbReference type="OrthoDB" id="10338141at2759"/>
<dbReference type="AlphaFoldDB" id="A0A8I2YFE0"/>
<keyword evidence="2" id="KW-1185">Reference proteome</keyword>
<evidence type="ECO:0000313" key="2">
    <source>
        <dbReference type="Proteomes" id="UP000683000"/>
    </source>
</evidence>
<gene>
    <name evidence="1" type="ORF">JVT61DRAFT_11022</name>
</gene>
<proteinExistence type="predicted"/>
<name>A0A8I2YFE0_9AGAM</name>
<dbReference type="EMBL" id="JAGFBS010000044">
    <property type="protein sequence ID" value="KAG6370811.1"/>
    <property type="molecule type" value="Genomic_DNA"/>
</dbReference>
<comment type="caution">
    <text evidence="1">The sequence shown here is derived from an EMBL/GenBank/DDBJ whole genome shotgun (WGS) entry which is preliminary data.</text>
</comment>
<evidence type="ECO:0000313" key="1">
    <source>
        <dbReference type="EMBL" id="KAG6370811.1"/>
    </source>
</evidence>
<organism evidence="1 2">
    <name type="scientific">Boletus reticuloceps</name>
    <dbReference type="NCBI Taxonomy" id="495285"/>
    <lineage>
        <taxon>Eukaryota</taxon>
        <taxon>Fungi</taxon>
        <taxon>Dikarya</taxon>
        <taxon>Basidiomycota</taxon>
        <taxon>Agaricomycotina</taxon>
        <taxon>Agaricomycetes</taxon>
        <taxon>Agaricomycetidae</taxon>
        <taxon>Boletales</taxon>
        <taxon>Boletineae</taxon>
        <taxon>Boletaceae</taxon>
        <taxon>Boletoideae</taxon>
        <taxon>Boletus</taxon>
    </lineage>
</organism>